<proteinExistence type="predicted"/>
<feature type="region of interest" description="Disordered" evidence="1">
    <location>
        <begin position="361"/>
        <end position="528"/>
    </location>
</feature>
<dbReference type="EMBL" id="CM029048">
    <property type="protein sequence ID" value="KAG2576630.1"/>
    <property type="molecule type" value="Genomic_DNA"/>
</dbReference>
<evidence type="ECO:0000256" key="1">
    <source>
        <dbReference type="SAM" id="MobiDB-lite"/>
    </source>
</evidence>
<feature type="compositionally biased region" description="Low complexity" evidence="1">
    <location>
        <begin position="14"/>
        <end position="24"/>
    </location>
</feature>
<feature type="compositionally biased region" description="Polar residues" evidence="1">
    <location>
        <begin position="496"/>
        <end position="521"/>
    </location>
</feature>
<feature type="compositionally biased region" description="Low complexity" evidence="1">
    <location>
        <begin position="67"/>
        <end position="82"/>
    </location>
</feature>
<evidence type="ECO:0000313" key="2">
    <source>
        <dbReference type="EMBL" id="KAG2576630.1"/>
    </source>
</evidence>
<feature type="region of interest" description="Disordered" evidence="1">
    <location>
        <begin position="629"/>
        <end position="682"/>
    </location>
</feature>
<feature type="compositionally biased region" description="Basic and acidic residues" evidence="1">
    <location>
        <begin position="247"/>
        <end position="257"/>
    </location>
</feature>
<feature type="compositionally biased region" description="Basic residues" evidence="1">
    <location>
        <begin position="433"/>
        <end position="448"/>
    </location>
</feature>
<gene>
    <name evidence="2" type="ORF">PVAP13_6NG035883</name>
</gene>
<accession>A0A8T0QUC8</accession>
<evidence type="ECO:0000313" key="3">
    <source>
        <dbReference type="Proteomes" id="UP000823388"/>
    </source>
</evidence>
<keyword evidence="3" id="KW-1185">Reference proteome</keyword>
<feature type="compositionally biased region" description="Low complexity" evidence="1">
    <location>
        <begin position="94"/>
        <end position="130"/>
    </location>
</feature>
<feature type="compositionally biased region" description="Pro residues" evidence="1">
    <location>
        <begin position="1"/>
        <end position="13"/>
    </location>
</feature>
<name>A0A8T0QUC8_PANVG</name>
<sequence>MRPLPPSPLPPTPRAAAATTAEVAAGHHGPRPRTHDEHPRVGDAAAAAQGRQGPTTCLRARSRRIRPPATTRNRPRAATDAPMVETAAAAPRRPGQGLALPRAAAPRRPGQGLALPRAAAAASGAGWCRRASARPRAGPVGCAPGSGGASVKKASAASGRGRNTTPRAAATFFRIGYRIPRTAGPRKHGTPSPAAAPADAGEQGGGRRRERRPRGAAEGAGQDLGVAEPREGAWAEEPCPAPPRARRGGELSPHRVDQPPGAPDPVPRTPDPQPRDAAAATEPDTRRCSSCAAVLARCTGEAPPPPSPHVHGLPAPRSGGGKVEGEVGRGGARRRGWAPPDCFSEERERCRRLLRRLRKSGGACSYGSRQLQATAAGAEPSRRRPQGSDARARARAENPFWRQIERSAAVPRRRSSSSPPPRKPAPAPPLAGRCRRRRGRAGPPRRRTGSSGCAAARWPWPMPSRPRSSFLPLPRKPPPRCRSSAAADAVPAAVVQQRTQKSSRNLSPLEQRTPWRSNSTGGLPASCHHGQSRPALAIRGHALSTRLAPSAWPVLCRARRTIADPAAATPSPGREPAGRPSPRVIGSPFSRLRPMLARALAGSAPGARGHPGQRRAAASLLLCVVKSRPAPAAQTGEQGGRGSASKADADRRAARQPPPAVRTRPPPRVASSWGGAEFGEFP</sequence>
<organism evidence="2 3">
    <name type="scientific">Panicum virgatum</name>
    <name type="common">Blackwell switchgrass</name>
    <dbReference type="NCBI Taxonomy" id="38727"/>
    <lineage>
        <taxon>Eukaryota</taxon>
        <taxon>Viridiplantae</taxon>
        <taxon>Streptophyta</taxon>
        <taxon>Embryophyta</taxon>
        <taxon>Tracheophyta</taxon>
        <taxon>Spermatophyta</taxon>
        <taxon>Magnoliopsida</taxon>
        <taxon>Liliopsida</taxon>
        <taxon>Poales</taxon>
        <taxon>Poaceae</taxon>
        <taxon>PACMAD clade</taxon>
        <taxon>Panicoideae</taxon>
        <taxon>Panicodae</taxon>
        <taxon>Paniceae</taxon>
        <taxon>Panicinae</taxon>
        <taxon>Panicum</taxon>
        <taxon>Panicum sect. Hiantes</taxon>
    </lineage>
</organism>
<feature type="compositionally biased region" description="Low complexity" evidence="1">
    <location>
        <begin position="481"/>
        <end position="495"/>
    </location>
</feature>
<dbReference type="Proteomes" id="UP000823388">
    <property type="component" value="Chromosome 6N"/>
</dbReference>
<feature type="compositionally biased region" description="Pro residues" evidence="1">
    <location>
        <begin position="260"/>
        <end position="272"/>
    </location>
</feature>
<feature type="compositionally biased region" description="Pro residues" evidence="1">
    <location>
        <begin position="656"/>
        <end position="668"/>
    </location>
</feature>
<feature type="compositionally biased region" description="Low complexity" evidence="1">
    <location>
        <begin position="149"/>
        <end position="159"/>
    </location>
</feature>
<feature type="region of interest" description="Disordered" evidence="1">
    <location>
        <begin position="565"/>
        <end position="588"/>
    </location>
</feature>
<feature type="compositionally biased region" description="Low complexity" evidence="1">
    <location>
        <begin position="454"/>
        <end position="473"/>
    </location>
</feature>
<feature type="compositionally biased region" description="Pro residues" evidence="1">
    <location>
        <begin position="418"/>
        <end position="429"/>
    </location>
</feature>
<reference evidence="2" key="1">
    <citation type="submission" date="2020-05" db="EMBL/GenBank/DDBJ databases">
        <title>WGS assembly of Panicum virgatum.</title>
        <authorList>
            <person name="Lovell J.T."/>
            <person name="Jenkins J."/>
            <person name="Shu S."/>
            <person name="Juenger T.E."/>
            <person name="Schmutz J."/>
        </authorList>
    </citation>
    <scope>NUCLEOTIDE SEQUENCE</scope>
    <source>
        <strain evidence="2">AP13</strain>
    </source>
</reference>
<protein>
    <submittedName>
        <fullName evidence="2">Uncharacterized protein</fullName>
    </submittedName>
</protein>
<dbReference type="AlphaFoldDB" id="A0A8T0QUC8"/>
<comment type="caution">
    <text evidence="2">The sequence shown here is derived from an EMBL/GenBank/DDBJ whole genome shotgun (WGS) entry which is preliminary data.</text>
</comment>
<feature type="region of interest" description="Disordered" evidence="1">
    <location>
        <begin position="1"/>
        <end position="341"/>
    </location>
</feature>